<dbReference type="GO" id="GO:0071949">
    <property type="term" value="F:FAD binding"/>
    <property type="evidence" value="ECO:0007669"/>
    <property type="project" value="TreeGrafter"/>
</dbReference>
<comment type="cofactor">
    <cofactor evidence="1">
        <name>FAD</name>
        <dbReference type="ChEBI" id="CHEBI:57692"/>
    </cofactor>
</comment>
<dbReference type="GO" id="GO:0045892">
    <property type="term" value="P:negative regulation of DNA-templated transcription"/>
    <property type="evidence" value="ECO:0007669"/>
    <property type="project" value="TreeGrafter"/>
</dbReference>
<evidence type="ECO:0000256" key="2">
    <source>
        <dbReference type="ARBA" id="ARBA00005862"/>
    </source>
</evidence>
<dbReference type="InterPro" id="IPR002081">
    <property type="entry name" value="Cryptochrome/DNA_photolyase_1"/>
</dbReference>
<dbReference type="GO" id="GO:0003677">
    <property type="term" value="F:DNA binding"/>
    <property type="evidence" value="ECO:0007669"/>
    <property type="project" value="TreeGrafter"/>
</dbReference>
<protein>
    <submittedName>
        <fullName evidence="6">(California timema) hypothetical protein</fullName>
    </submittedName>
</protein>
<dbReference type="InterPro" id="IPR005101">
    <property type="entry name" value="Cryptochr/Photolyase_FAD-bd"/>
</dbReference>
<dbReference type="GO" id="GO:0043153">
    <property type="term" value="P:entrainment of circadian clock by photoperiod"/>
    <property type="evidence" value="ECO:0007669"/>
    <property type="project" value="TreeGrafter"/>
</dbReference>
<feature type="domain" description="Cryptochrome/DNA photolyase FAD-binding" evidence="5">
    <location>
        <begin position="10"/>
        <end position="66"/>
    </location>
</feature>
<dbReference type="AlphaFoldDB" id="A0A7R9J9B9"/>
<organism evidence="6">
    <name type="scientific">Timema californicum</name>
    <name type="common">California timema</name>
    <name type="synonym">Walking stick</name>
    <dbReference type="NCBI Taxonomy" id="61474"/>
    <lineage>
        <taxon>Eukaryota</taxon>
        <taxon>Metazoa</taxon>
        <taxon>Ecdysozoa</taxon>
        <taxon>Arthropoda</taxon>
        <taxon>Hexapoda</taxon>
        <taxon>Insecta</taxon>
        <taxon>Pterygota</taxon>
        <taxon>Neoptera</taxon>
        <taxon>Polyneoptera</taxon>
        <taxon>Phasmatodea</taxon>
        <taxon>Timematodea</taxon>
        <taxon>Timematoidea</taxon>
        <taxon>Timematidae</taxon>
        <taxon>Timema</taxon>
    </lineage>
</organism>
<evidence type="ECO:0000259" key="5">
    <source>
        <dbReference type="Pfam" id="PF03441"/>
    </source>
</evidence>
<reference evidence="6" key="1">
    <citation type="submission" date="2020-11" db="EMBL/GenBank/DDBJ databases">
        <authorList>
            <person name="Tran Van P."/>
        </authorList>
    </citation>
    <scope>NUCLEOTIDE SEQUENCE</scope>
</reference>
<keyword evidence="3" id="KW-0285">Flavoprotein</keyword>
<evidence type="ECO:0000256" key="1">
    <source>
        <dbReference type="ARBA" id="ARBA00001974"/>
    </source>
</evidence>
<dbReference type="GO" id="GO:0005737">
    <property type="term" value="C:cytoplasm"/>
    <property type="evidence" value="ECO:0007669"/>
    <property type="project" value="TreeGrafter"/>
</dbReference>
<dbReference type="PANTHER" id="PTHR11455:SF30">
    <property type="entry name" value="CRYPTOCHROME-1"/>
    <property type="match status" value="1"/>
</dbReference>
<dbReference type="GO" id="GO:0005634">
    <property type="term" value="C:nucleus"/>
    <property type="evidence" value="ECO:0007669"/>
    <property type="project" value="TreeGrafter"/>
</dbReference>
<accession>A0A7R9J9B9</accession>
<dbReference type="SUPFAM" id="SSF48173">
    <property type="entry name" value="Cryptochrome/photolyase FAD-binding domain"/>
    <property type="match status" value="1"/>
</dbReference>
<evidence type="ECO:0000313" key="6">
    <source>
        <dbReference type="EMBL" id="CAD7575102.1"/>
    </source>
</evidence>
<dbReference type="EMBL" id="OE182929">
    <property type="protein sequence ID" value="CAD7575102.1"/>
    <property type="molecule type" value="Genomic_DNA"/>
</dbReference>
<dbReference type="PANTHER" id="PTHR11455">
    <property type="entry name" value="CRYPTOCHROME"/>
    <property type="match status" value="1"/>
</dbReference>
<sequence>MLIWHSSRHRKYLPVLKNFPTRYIHEPWNAPEAVQKAAKCIVGKEYSLPMVNHVVVSRINMERMKQVYQHLAKYRDPVTNMCVFIPLNAVGLRKEPSKRTVMPPFTPQGAIVTHRAYESDTVCLHTPPESKRQNSWCPNILSQTLISSLSLEMQRTTLQLKQLRSCELQFVHSSLV</sequence>
<proteinExistence type="inferred from homology"/>
<gene>
    <name evidence="6" type="ORF">TCMB3V08_LOCUS7700</name>
</gene>
<dbReference type="Gene3D" id="1.10.579.10">
    <property type="entry name" value="DNA Cyclobutane Dipyrimidine Photolyase, subunit A, domain 3"/>
    <property type="match status" value="1"/>
</dbReference>
<evidence type="ECO:0000256" key="3">
    <source>
        <dbReference type="ARBA" id="ARBA00022630"/>
    </source>
</evidence>
<dbReference type="Pfam" id="PF03441">
    <property type="entry name" value="FAD_binding_7"/>
    <property type="match status" value="1"/>
</dbReference>
<evidence type="ECO:0000256" key="4">
    <source>
        <dbReference type="ARBA" id="ARBA00022827"/>
    </source>
</evidence>
<dbReference type="InterPro" id="IPR036134">
    <property type="entry name" value="Crypto/Photolyase_FAD-like_sf"/>
</dbReference>
<name>A0A7R9J9B9_TIMCA</name>
<comment type="similarity">
    <text evidence="2">Belongs to the DNA photolyase class-1 family.</text>
</comment>
<dbReference type="GO" id="GO:0032922">
    <property type="term" value="P:circadian regulation of gene expression"/>
    <property type="evidence" value="ECO:0007669"/>
    <property type="project" value="TreeGrafter"/>
</dbReference>
<keyword evidence="4" id="KW-0274">FAD</keyword>